<dbReference type="Proteomes" id="UP001501095">
    <property type="component" value="Unassembled WGS sequence"/>
</dbReference>
<keyword evidence="2" id="KW-1185">Reference proteome</keyword>
<protein>
    <submittedName>
        <fullName evidence="1">Uncharacterized protein</fullName>
    </submittedName>
</protein>
<reference evidence="1 2" key="1">
    <citation type="journal article" date="2019" name="Int. J. Syst. Evol. Microbiol.">
        <title>The Global Catalogue of Microorganisms (GCM) 10K type strain sequencing project: providing services to taxonomists for standard genome sequencing and annotation.</title>
        <authorList>
            <consortium name="The Broad Institute Genomics Platform"/>
            <consortium name="The Broad Institute Genome Sequencing Center for Infectious Disease"/>
            <person name="Wu L."/>
            <person name="Ma J."/>
        </authorList>
    </citation>
    <scope>NUCLEOTIDE SEQUENCE [LARGE SCALE GENOMIC DNA]</scope>
    <source>
        <strain evidence="1 2">JCM 6924</strain>
    </source>
</reference>
<name>A0ABN3NQ67_9ACTN</name>
<evidence type="ECO:0000313" key="1">
    <source>
        <dbReference type="EMBL" id="GAA2528059.1"/>
    </source>
</evidence>
<proteinExistence type="predicted"/>
<dbReference type="InterPro" id="IPR015813">
    <property type="entry name" value="Pyrv/PenolPyrv_kinase-like_dom"/>
</dbReference>
<evidence type="ECO:0000313" key="2">
    <source>
        <dbReference type="Proteomes" id="UP001501095"/>
    </source>
</evidence>
<organism evidence="1 2">
    <name type="scientific">Streptomyces levis</name>
    <dbReference type="NCBI Taxonomy" id="285566"/>
    <lineage>
        <taxon>Bacteria</taxon>
        <taxon>Bacillati</taxon>
        <taxon>Actinomycetota</taxon>
        <taxon>Actinomycetes</taxon>
        <taxon>Kitasatosporales</taxon>
        <taxon>Streptomycetaceae</taxon>
        <taxon>Streptomyces</taxon>
    </lineage>
</organism>
<comment type="caution">
    <text evidence="1">The sequence shown here is derived from an EMBL/GenBank/DDBJ whole genome shotgun (WGS) entry which is preliminary data.</text>
</comment>
<dbReference type="InterPro" id="IPR040442">
    <property type="entry name" value="Pyrv_kinase-like_dom_sf"/>
</dbReference>
<dbReference type="EMBL" id="BAAATM010000008">
    <property type="protein sequence ID" value="GAA2528059.1"/>
    <property type="molecule type" value="Genomic_DNA"/>
</dbReference>
<gene>
    <name evidence="1" type="ORF">GCM10010423_23190</name>
</gene>
<accession>A0ABN3NQ67</accession>
<dbReference type="Gene3D" id="3.20.20.60">
    <property type="entry name" value="Phosphoenolpyruvate-binding domains"/>
    <property type="match status" value="1"/>
</dbReference>
<sequence>MSSAERAALYVAAGADCVYPVEAPPEVLPLLRGGIRGPVNAGVFTEDGPSPAELGRRGATRVTFGPGVQRRAARAVREIAAGLLR</sequence>
<dbReference type="SUPFAM" id="SSF51621">
    <property type="entry name" value="Phosphoenolpyruvate/pyruvate domain"/>
    <property type="match status" value="1"/>
</dbReference>
<dbReference type="Pfam" id="PF13714">
    <property type="entry name" value="PEP_mutase"/>
    <property type="match status" value="1"/>
</dbReference>